<feature type="binding site" description="in other chain" evidence="8">
    <location>
        <position position="303"/>
    </location>
    <ligand>
        <name>IMP</name>
        <dbReference type="ChEBI" id="CHEBI:58053"/>
        <note>ligand shared between dimeric partners</note>
    </ligand>
</feature>
<dbReference type="InterPro" id="IPR001114">
    <property type="entry name" value="Adenylosuccinate_synthetase"/>
</dbReference>
<dbReference type="CDD" id="cd03108">
    <property type="entry name" value="AdSS"/>
    <property type="match status" value="1"/>
</dbReference>
<dbReference type="InterPro" id="IPR018220">
    <property type="entry name" value="Adenylosuccin_syn_GTP-bd"/>
</dbReference>
<feature type="binding site" evidence="8">
    <location>
        <begin position="299"/>
        <end position="305"/>
    </location>
    <ligand>
        <name>substrate</name>
    </ligand>
</feature>
<dbReference type="AlphaFoldDB" id="A0A0G1GFB3"/>
<name>A0A0G1GFB3_9BACT</name>
<dbReference type="SMART" id="SM00788">
    <property type="entry name" value="Adenylsucc_synt"/>
    <property type="match status" value="1"/>
</dbReference>
<keyword evidence="5 8" id="KW-0658">Purine biosynthesis</keyword>
<dbReference type="FunFam" id="3.90.170.10:FF:000001">
    <property type="entry name" value="Adenylosuccinate synthetase"/>
    <property type="match status" value="1"/>
</dbReference>
<dbReference type="Proteomes" id="UP000034090">
    <property type="component" value="Unassembled WGS sequence"/>
</dbReference>
<comment type="catalytic activity">
    <reaction evidence="8 9">
        <text>IMP + L-aspartate + GTP = N(6)-(1,2-dicarboxyethyl)-AMP + GDP + phosphate + 2 H(+)</text>
        <dbReference type="Rhea" id="RHEA:15753"/>
        <dbReference type="ChEBI" id="CHEBI:15378"/>
        <dbReference type="ChEBI" id="CHEBI:29991"/>
        <dbReference type="ChEBI" id="CHEBI:37565"/>
        <dbReference type="ChEBI" id="CHEBI:43474"/>
        <dbReference type="ChEBI" id="CHEBI:57567"/>
        <dbReference type="ChEBI" id="CHEBI:58053"/>
        <dbReference type="ChEBI" id="CHEBI:58189"/>
        <dbReference type="EC" id="6.3.4.4"/>
    </reaction>
</comment>
<feature type="binding site" evidence="8">
    <location>
        <begin position="412"/>
        <end position="414"/>
    </location>
    <ligand>
        <name>GTP</name>
        <dbReference type="ChEBI" id="CHEBI:37565"/>
    </ligand>
</feature>
<dbReference type="EMBL" id="LCFQ01000012">
    <property type="protein sequence ID" value="KKS97553.1"/>
    <property type="molecule type" value="Genomic_DNA"/>
</dbReference>
<gene>
    <name evidence="8" type="primary">purA</name>
    <name evidence="10" type="ORF">UV74_C0012G0008</name>
</gene>
<dbReference type="UniPathway" id="UPA00075">
    <property type="reaction ID" value="UER00335"/>
</dbReference>
<dbReference type="GO" id="GO:0005737">
    <property type="term" value="C:cytoplasm"/>
    <property type="evidence" value="ECO:0007669"/>
    <property type="project" value="UniProtKB-SubCell"/>
</dbReference>
<evidence type="ECO:0000256" key="1">
    <source>
        <dbReference type="ARBA" id="ARBA00011738"/>
    </source>
</evidence>
<feature type="binding site" evidence="8">
    <location>
        <position position="39"/>
    </location>
    <ligand>
        <name>Mg(2+)</name>
        <dbReference type="ChEBI" id="CHEBI:18420"/>
    </ligand>
</feature>
<dbReference type="GO" id="GO:0044208">
    <property type="term" value="P:'de novo' AMP biosynthetic process"/>
    <property type="evidence" value="ECO:0007669"/>
    <property type="project" value="UniProtKB-UniRule"/>
</dbReference>
<dbReference type="PANTHER" id="PTHR11846:SF0">
    <property type="entry name" value="ADENYLOSUCCINATE SYNTHETASE"/>
    <property type="match status" value="1"/>
</dbReference>
<evidence type="ECO:0000256" key="5">
    <source>
        <dbReference type="ARBA" id="ARBA00022755"/>
    </source>
</evidence>
<keyword evidence="7 8" id="KW-0342">GTP-binding</keyword>
<dbReference type="GO" id="GO:0000287">
    <property type="term" value="F:magnesium ion binding"/>
    <property type="evidence" value="ECO:0007669"/>
    <property type="project" value="UniProtKB-UniRule"/>
</dbReference>
<feature type="binding site" evidence="8">
    <location>
        <position position="12"/>
    </location>
    <ligand>
        <name>Mg(2+)</name>
        <dbReference type="ChEBI" id="CHEBI:18420"/>
    </ligand>
</feature>
<dbReference type="PANTHER" id="PTHR11846">
    <property type="entry name" value="ADENYLOSUCCINATE SYNTHETASE"/>
    <property type="match status" value="1"/>
</dbReference>
<keyword evidence="6 8" id="KW-0460">Magnesium</keyword>
<dbReference type="InterPro" id="IPR042109">
    <property type="entry name" value="Adenylosuccinate_synth_dom1"/>
</dbReference>
<dbReference type="PROSITE" id="PS01266">
    <property type="entry name" value="ADENYLOSUCCIN_SYN_1"/>
    <property type="match status" value="1"/>
</dbReference>
<evidence type="ECO:0000313" key="10">
    <source>
        <dbReference type="EMBL" id="KKS97553.1"/>
    </source>
</evidence>
<feature type="binding site" evidence="8">
    <location>
        <begin position="11"/>
        <end position="17"/>
    </location>
    <ligand>
        <name>GTP</name>
        <dbReference type="ChEBI" id="CHEBI:37565"/>
    </ligand>
</feature>
<feature type="active site" description="Proton donor" evidence="8">
    <location>
        <position position="40"/>
    </location>
</feature>
<comment type="subcellular location">
    <subcellularLocation>
        <location evidence="8">Cytoplasm</location>
    </subcellularLocation>
</comment>
<evidence type="ECO:0000256" key="6">
    <source>
        <dbReference type="ARBA" id="ARBA00022842"/>
    </source>
</evidence>
<evidence type="ECO:0000256" key="8">
    <source>
        <dbReference type="HAMAP-Rule" id="MF_00011"/>
    </source>
</evidence>
<dbReference type="Gene3D" id="3.40.440.10">
    <property type="entry name" value="Adenylosuccinate Synthetase, subunit A, domain 1"/>
    <property type="match status" value="1"/>
</dbReference>
<evidence type="ECO:0000313" key="11">
    <source>
        <dbReference type="Proteomes" id="UP000034090"/>
    </source>
</evidence>
<evidence type="ECO:0000256" key="2">
    <source>
        <dbReference type="ARBA" id="ARBA00022598"/>
    </source>
</evidence>
<dbReference type="Pfam" id="PF00709">
    <property type="entry name" value="Adenylsucc_synt"/>
    <property type="match status" value="1"/>
</dbReference>
<protein>
    <recommendedName>
        <fullName evidence="8 9">Adenylosuccinate synthetase</fullName>
        <shortName evidence="8">AMPSase</shortName>
        <shortName evidence="8">AdSS</shortName>
        <ecNumber evidence="8 9">6.3.4.4</ecNumber>
    </recommendedName>
    <alternativeName>
        <fullName evidence="8">IMP--aspartate ligase</fullName>
    </alternativeName>
</protein>
<dbReference type="InterPro" id="IPR027417">
    <property type="entry name" value="P-loop_NTPase"/>
</dbReference>
<keyword evidence="3 8" id="KW-0479">Metal-binding</keyword>
<comment type="caution">
    <text evidence="10">The sequence shown here is derived from an EMBL/GenBank/DDBJ whole genome shotgun (WGS) entry which is preliminary data.</text>
</comment>
<keyword evidence="2 8" id="KW-0436">Ligase</keyword>
<dbReference type="NCBIfam" id="TIGR00184">
    <property type="entry name" value="purA"/>
    <property type="match status" value="1"/>
</dbReference>
<feature type="binding site" evidence="8">
    <location>
        <position position="305"/>
    </location>
    <ligand>
        <name>GTP</name>
        <dbReference type="ChEBI" id="CHEBI:37565"/>
    </ligand>
</feature>
<dbReference type="InterPro" id="IPR042111">
    <property type="entry name" value="Adenylosuccinate_synth_dom3"/>
</dbReference>
<dbReference type="Gene3D" id="1.10.300.10">
    <property type="entry name" value="Adenylosuccinate Synthetase, subunit A, domain 2"/>
    <property type="match status" value="1"/>
</dbReference>
<dbReference type="EC" id="6.3.4.4" evidence="8 9"/>
<comment type="cofactor">
    <cofactor evidence="8">
        <name>Mg(2+)</name>
        <dbReference type="ChEBI" id="CHEBI:18420"/>
    </cofactor>
    <text evidence="8">Binds 1 Mg(2+) ion per subunit.</text>
</comment>
<dbReference type="HAMAP" id="MF_00011">
    <property type="entry name" value="Adenylosucc_synth"/>
    <property type="match status" value="1"/>
</dbReference>
<feature type="binding site" description="in other chain" evidence="8">
    <location>
        <position position="237"/>
    </location>
    <ligand>
        <name>IMP</name>
        <dbReference type="ChEBI" id="CHEBI:58053"/>
        <note>ligand shared between dimeric partners</note>
    </ligand>
</feature>
<feature type="active site" description="Proton acceptor" evidence="8">
    <location>
        <position position="12"/>
    </location>
</feature>
<dbReference type="STRING" id="1618578.UV74_C0012G0008"/>
<dbReference type="GO" id="GO:0046040">
    <property type="term" value="P:IMP metabolic process"/>
    <property type="evidence" value="ECO:0007669"/>
    <property type="project" value="TreeGrafter"/>
</dbReference>
<dbReference type="NCBIfam" id="NF002223">
    <property type="entry name" value="PRK01117.1"/>
    <property type="match status" value="1"/>
</dbReference>
<sequence>MVTAVIGCQFGDEGKGKIIDFLAKDTEYVVRFHGGAGAGHTVVNNFGTFKMHLIPCGIFNKKAKCVIANGVMLDPEVLLQEINSLTKAGIKIKGRLFISSRAHLVFPYHKILDGIFDEAKGRLKTATTGRGNGPVHADKSSYYGILVQDVMDKNIFRAKLEKILSVKNKIIKEFGSKEITLSKIFKDYSRFITYIKPFIGNTFEILNNAVDQKKQILFEGAHGIFLDNDWGTYPYVTASSTLPGNIGAGAGVNPSKVDSVVGIVKAYATRIDSGAGPLPTEFFGKLADAIRAWGGEFGATTGRPRRIGWLDLVQLRFAVKLAGINSLVLTKADVLASLRTVPVCVDYKLRGRSVGYLNINSEELKNVTPVYKDLPGWAEIGEVRKYNDLPKELKNYVEIIEKFVGVPVKILSIGPERSQTIIRS</sequence>
<comment type="pathway">
    <text evidence="8 9">Purine metabolism; AMP biosynthesis via de novo pathway; AMP from IMP: step 1/2.</text>
</comment>
<feature type="binding site" description="in other chain" evidence="8">
    <location>
        <begin position="12"/>
        <end position="15"/>
    </location>
    <ligand>
        <name>IMP</name>
        <dbReference type="ChEBI" id="CHEBI:58053"/>
        <note>ligand shared between dimeric partners</note>
    </ligand>
</feature>
<keyword evidence="8" id="KW-0963">Cytoplasm</keyword>
<feature type="binding site" description="in other chain" evidence="8">
    <location>
        <position position="128"/>
    </location>
    <ligand>
        <name>IMP</name>
        <dbReference type="ChEBI" id="CHEBI:58053"/>
        <note>ligand shared between dimeric partners</note>
    </ligand>
</feature>
<evidence type="ECO:0000256" key="3">
    <source>
        <dbReference type="ARBA" id="ARBA00022723"/>
    </source>
</evidence>
<evidence type="ECO:0000256" key="9">
    <source>
        <dbReference type="RuleBase" id="RU000520"/>
    </source>
</evidence>
<dbReference type="InterPro" id="IPR042110">
    <property type="entry name" value="Adenylosuccinate_synth_dom2"/>
</dbReference>
<dbReference type="SUPFAM" id="SSF52540">
    <property type="entry name" value="P-loop containing nucleoside triphosphate hydrolases"/>
    <property type="match status" value="1"/>
</dbReference>
<reference evidence="10 11" key="1">
    <citation type="journal article" date="2015" name="Nature">
        <title>rRNA introns, odd ribosomes, and small enigmatic genomes across a large radiation of phyla.</title>
        <authorList>
            <person name="Brown C.T."/>
            <person name="Hug L.A."/>
            <person name="Thomas B.C."/>
            <person name="Sharon I."/>
            <person name="Castelle C.J."/>
            <person name="Singh A."/>
            <person name="Wilkins M.J."/>
            <person name="Williams K.H."/>
            <person name="Banfield J.F."/>
        </authorList>
    </citation>
    <scope>NUCLEOTIDE SEQUENCE [LARGE SCALE GENOMIC DNA]</scope>
</reference>
<comment type="similarity">
    <text evidence="8 9">Belongs to the adenylosuccinate synthetase family.</text>
</comment>
<dbReference type="Gene3D" id="3.90.170.10">
    <property type="entry name" value="Adenylosuccinate Synthetase, subunit A, domain 3"/>
    <property type="match status" value="1"/>
</dbReference>
<evidence type="ECO:0000256" key="4">
    <source>
        <dbReference type="ARBA" id="ARBA00022741"/>
    </source>
</evidence>
<comment type="caution">
    <text evidence="8">Lacks conserved residue(s) required for the propagation of feature annotation.</text>
</comment>
<dbReference type="GO" id="GO:0005525">
    <property type="term" value="F:GTP binding"/>
    <property type="evidence" value="ECO:0007669"/>
    <property type="project" value="UniProtKB-UniRule"/>
</dbReference>
<organism evidence="10 11">
    <name type="scientific">Candidatus Woesebacteria bacterium GW2011_GWB1_43_14</name>
    <dbReference type="NCBI Taxonomy" id="1618578"/>
    <lineage>
        <taxon>Bacteria</taxon>
        <taxon>Candidatus Woeseibacteriota</taxon>
    </lineage>
</organism>
<feature type="binding site" evidence="8">
    <location>
        <begin position="39"/>
        <end position="41"/>
    </location>
    <ligand>
        <name>GTP</name>
        <dbReference type="ChEBI" id="CHEBI:37565"/>
    </ligand>
</feature>
<dbReference type="PATRIC" id="fig|1618578.3.peg.335"/>
<keyword evidence="4 8" id="KW-0547">Nucleotide-binding</keyword>
<comment type="function">
    <text evidence="8">Plays an important role in the de novo pathway of purine nucleotide biosynthesis. Catalyzes the first committed step in the biosynthesis of AMP from IMP.</text>
</comment>
<feature type="binding site" evidence="8">
    <location>
        <begin position="331"/>
        <end position="333"/>
    </location>
    <ligand>
        <name>GTP</name>
        <dbReference type="ChEBI" id="CHEBI:37565"/>
    </ligand>
</feature>
<accession>A0A0G1GFB3</accession>
<proteinExistence type="inferred from homology"/>
<evidence type="ECO:0000256" key="7">
    <source>
        <dbReference type="ARBA" id="ARBA00023134"/>
    </source>
</evidence>
<comment type="subunit">
    <text evidence="1 8">Homodimer.</text>
</comment>
<dbReference type="GO" id="GO:0004019">
    <property type="term" value="F:adenylosuccinate synthase activity"/>
    <property type="evidence" value="ECO:0007669"/>
    <property type="project" value="UniProtKB-UniRule"/>
</dbReference>